<sequence length="41" mass="4610">MKQEWIASKGVKSYARVMAYLNAYSAQKDAPLNAYQAGEKE</sequence>
<protein>
    <submittedName>
        <fullName evidence="1">Uncharacterized protein</fullName>
    </submittedName>
</protein>
<dbReference type="Proteomes" id="UP000470022">
    <property type="component" value="Chromosome"/>
</dbReference>
<keyword evidence="2" id="KW-1185">Reference proteome</keyword>
<organism evidence="1 2">
    <name type="scientific">Acidithiobacillus ferrianus</name>
    <dbReference type="NCBI Taxonomy" id="2678518"/>
    <lineage>
        <taxon>Bacteria</taxon>
        <taxon>Pseudomonadati</taxon>
        <taxon>Pseudomonadota</taxon>
        <taxon>Acidithiobacillia</taxon>
        <taxon>Acidithiobacillales</taxon>
        <taxon>Acidithiobacillaceae</taxon>
        <taxon>Acidithiobacillus</taxon>
    </lineage>
</organism>
<evidence type="ECO:0000313" key="1">
    <source>
        <dbReference type="EMBL" id="XRI68541.1"/>
    </source>
</evidence>
<evidence type="ECO:0000313" key="2">
    <source>
        <dbReference type="Proteomes" id="UP000470022"/>
    </source>
</evidence>
<gene>
    <name evidence="1" type="ORF">GL267_012400</name>
</gene>
<dbReference type="EMBL" id="CP127523">
    <property type="protein sequence ID" value="XRI68541.1"/>
    <property type="molecule type" value="Genomic_DNA"/>
</dbReference>
<name>A0ACD5H553_9PROT</name>
<reference evidence="1" key="1">
    <citation type="submission" date="2023-06" db="EMBL/GenBank/DDBJ databases">
        <title>Complete and circular genome of Acidithiobacillus ferrianus DSM 107098.</title>
        <authorList>
            <person name="Norris P.R."/>
            <person name="Falagan C."/>
            <person name="Moya-Beltran A."/>
            <person name="Castro M."/>
            <person name="Quatrini R."/>
            <person name="Johnson D.B."/>
        </authorList>
    </citation>
    <scope>NUCLEOTIDE SEQUENCE</scope>
    <source>
        <strain evidence="1">MG</strain>
    </source>
</reference>
<accession>A0ACD5H553</accession>
<proteinExistence type="predicted"/>